<accession>A0A2U9IRE7</accession>
<dbReference type="GeneID" id="36833972"/>
<reference evidence="3" key="3">
    <citation type="submission" date="2020-03" db="EMBL/GenBank/DDBJ databases">
        <title>Sequencing and Assembly of Multiple Reported Metal-Biooxidizing Members of the Extremely Thermoacidophilic Archaeal Family Sulfolobaceae.</title>
        <authorList>
            <person name="Counts J.A."/>
            <person name="Kelly R.M."/>
        </authorList>
    </citation>
    <scope>NUCLEOTIDE SEQUENCE [LARGE SCALE GENOMIC DNA]</scope>
    <source>
        <strain evidence="3">HO1-1</strain>
    </source>
</reference>
<dbReference type="GO" id="GO:0006749">
    <property type="term" value="P:glutathione metabolic process"/>
    <property type="evidence" value="ECO:0007669"/>
    <property type="project" value="TreeGrafter"/>
</dbReference>
<dbReference type="Pfam" id="PF02538">
    <property type="entry name" value="Hydantoinase_B"/>
    <property type="match status" value="1"/>
</dbReference>
<dbReference type="RefSeq" id="WP_110368756.1">
    <property type="nucleotide sequence ID" value="NZ_CP029287.2"/>
</dbReference>
<sequence>MSWEIINKATIFIAEEMGATLKRSALSPNIRERMDHSCAVVDENGRIVAQAEHIPVHLGSFKIGVRNVLNYLEREGMELGPGDAVVFNDPYISGTHLNDVGVIMATGIGYVINKAHHVDVGGPVPGSINPNATTLFEEGVVIPPVKFMRRGEIVKDVLRIVEENFKVPEYSLGDLQAQVAANRLGISRISELVTKYGRERVVEGWERSLRYTSNIVGKEIGKWPRGEFLGVDYLEWGQDFLPVKVYLRIGDGIEVNFSGTSPQIQGPLNAVLGVTFSSVAFSIRSMLQDLPTNEGFYSLLEVRAEEGSLVNPRKPAAVGGGNVETSERIVDAMFKALSQALPGRVPAGSSGTMMNVMMGGFDGKPWSYYETVGGGSGARPNGDGVSGVHSRMSNTLNTPIEVAERQFPILFTGYRIREGSGGRGKFRGGDGVIRSFILVQGGTLSVLADRFLMGPWGLRGGENGKPGRVIVGGKEMPSKFTVKVSPGEEVIVETPGGGGYGALEENLR</sequence>
<dbReference type="PANTHER" id="PTHR11365:SF23">
    <property type="entry name" value="HYPOTHETICAL 5-OXOPROLINASE (EUROFUNG)-RELATED"/>
    <property type="match status" value="1"/>
</dbReference>
<name>A0A2U9IRE7_9CREN</name>
<dbReference type="GO" id="GO:0005829">
    <property type="term" value="C:cytosol"/>
    <property type="evidence" value="ECO:0007669"/>
    <property type="project" value="TreeGrafter"/>
</dbReference>
<dbReference type="STRING" id="1293036.GCA_001315825_03082"/>
<proteinExistence type="predicted"/>
<reference evidence="2 3" key="1">
    <citation type="submission" date="2018-05" db="EMBL/GenBank/DDBJ databases">
        <title>Complete Genome Sequences of Extremely Thermoacidophilic, Metal-Mobilizing Type-Strain Members of the Archaeal Family Sulfolobaceae: Acidianus brierleyi DSM-1651T, Acidianus sulfidivorans DSM-18786T, Metallosphaera hakonensis DSM-7519T, and Metallosphaera prunae DSM-10039T.</title>
        <authorList>
            <person name="Counts J.A."/>
            <person name="Kelly R.M."/>
        </authorList>
    </citation>
    <scope>NUCLEOTIDE SEQUENCE [LARGE SCALE GENOMIC DNA]</scope>
    <source>
        <strain evidence="2 3">HO1-1</strain>
    </source>
</reference>
<keyword evidence="3" id="KW-1185">Reference proteome</keyword>
<evidence type="ECO:0000259" key="1">
    <source>
        <dbReference type="Pfam" id="PF02538"/>
    </source>
</evidence>
<dbReference type="InterPro" id="IPR003692">
    <property type="entry name" value="Hydantoinase_B"/>
</dbReference>
<dbReference type="AlphaFoldDB" id="A0A2U9IRE7"/>
<reference evidence="3" key="2">
    <citation type="submission" date="2020-03" db="EMBL/GenBank/DDBJ databases">
        <title>Complete Genome Sequences of Extremely Thermoacidophilic, Metal-Mobilizing Type-Strain Members of the Archaeal Family Sulfolobaceae: Acidianus brierleyi DSM-1651T, Acidianus sulfidivorans DSM-18786T, Metallosphaera hakonensis DSM-7519T, and Metallosphaera prunae DSM-10039T.</title>
        <authorList>
            <person name="Counts J.A."/>
            <person name="Kelly R.M."/>
        </authorList>
    </citation>
    <scope>NUCLEOTIDE SEQUENCE [LARGE SCALE GENOMIC DNA]</scope>
    <source>
        <strain evidence="3">HO1-1</strain>
    </source>
</reference>
<organism evidence="2 3">
    <name type="scientific">Metallosphaera hakonensis JCM 8857 = DSM 7519</name>
    <dbReference type="NCBI Taxonomy" id="1293036"/>
    <lineage>
        <taxon>Archaea</taxon>
        <taxon>Thermoproteota</taxon>
        <taxon>Thermoprotei</taxon>
        <taxon>Sulfolobales</taxon>
        <taxon>Sulfolobaceae</taxon>
        <taxon>Metallosphaera</taxon>
    </lineage>
</organism>
<evidence type="ECO:0000313" key="2">
    <source>
        <dbReference type="EMBL" id="AWR98590.1"/>
    </source>
</evidence>
<evidence type="ECO:0000313" key="3">
    <source>
        <dbReference type="Proteomes" id="UP000247586"/>
    </source>
</evidence>
<dbReference type="OrthoDB" id="8261at2157"/>
<dbReference type="EMBL" id="CP029287">
    <property type="protein sequence ID" value="AWR98590.1"/>
    <property type="molecule type" value="Genomic_DNA"/>
</dbReference>
<feature type="domain" description="Hydantoinase B/oxoprolinase" evidence="1">
    <location>
        <begin position="3"/>
        <end position="502"/>
    </location>
</feature>
<dbReference type="KEGG" id="mhk:DFR87_01480"/>
<protein>
    <submittedName>
        <fullName evidence="2">5-oxoprolinase</fullName>
    </submittedName>
</protein>
<dbReference type="InterPro" id="IPR045079">
    <property type="entry name" value="Oxoprolinase-like"/>
</dbReference>
<dbReference type="Proteomes" id="UP000247586">
    <property type="component" value="Chromosome"/>
</dbReference>
<dbReference type="PANTHER" id="PTHR11365">
    <property type="entry name" value="5-OXOPROLINASE RELATED"/>
    <property type="match status" value="1"/>
</dbReference>
<dbReference type="GO" id="GO:0017168">
    <property type="term" value="F:5-oxoprolinase (ATP-hydrolyzing) activity"/>
    <property type="evidence" value="ECO:0007669"/>
    <property type="project" value="TreeGrafter"/>
</dbReference>
<gene>
    <name evidence="2" type="ORF">DFR87_01480</name>
</gene>